<gene>
    <name evidence="2" type="ordered locus">MLBr00141</name>
</gene>
<dbReference type="KEGG" id="mlb:MLBr00141"/>
<dbReference type="HOGENOM" id="CLU_2523987_0_0_11"/>
<evidence type="ECO:0000256" key="1">
    <source>
        <dbReference type="SAM" id="MobiDB-lite"/>
    </source>
</evidence>
<protein>
    <submittedName>
        <fullName evidence="2">Uncharacterized protein</fullName>
    </submittedName>
</protein>
<evidence type="ECO:0000313" key="2">
    <source>
        <dbReference type="EMBL" id="CAR70234.1"/>
    </source>
</evidence>
<dbReference type="AlphaFoldDB" id="A0A0H3MP94"/>
<evidence type="ECO:0000313" key="3">
    <source>
        <dbReference type="Proteomes" id="UP000006900"/>
    </source>
</evidence>
<organism evidence="2 3">
    <name type="scientific">Mycobacterium leprae (strain Br4923)</name>
    <dbReference type="NCBI Taxonomy" id="561304"/>
    <lineage>
        <taxon>Bacteria</taxon>
        <taxon>Bacillati</taxon>
        <taxon>Actinomycetota</taxon>
        <taxon>Actinomycetes</taxon>
        <taxon>Mycobacteriales</taxon>
        <taxon>Mycobacteriaceae</taxon>
        <taxon>Mycobacterium</taxon>
    </lineage>
</organism>
<proteinExistence type="predicted"/>
<accession>A0A0H3MP94</accession>
<reference evidence="2 3" key="1">
    <citation type="journal article" date="2009" name="Nat. Genet.">
        <title>Comparative genomic and phylogeographic analysis of Mycobacterium leprae.</title>
        <authorList>
            <person name="Monot M."/>
            <person name="Honore N."/>
            <person name="Garnier T."/>
            <person name="Zidane N."/>
            <person name="Sherafi D."/>
            <person name="Paniz-Mondolfi A."/>
            <person name="Matsuoka M."/>
            <person name="Taylor G.M."/>
            <person name="Donoghue H.D."/>
            <person name="Bouwman A."/>
            <person name="Mays S."/>
            <person name="Watson C."/>
            <person name="Lockwood D."/>
            <person name="Khamispour A."/>
            <person name="Dowlati Y."/>
            <person name="Jianping S."/>
            <person name="Rea T.H."/>
            <person name="Vera-Cabrera L."/>
            <person name="Stefani M.M."/>
            <person name="Banu S."/>
            <person name="Macdonald M."/>
            <person name="Sapkota B.R."/>
            <person name="Spencer J.S."/>
            <person name="Thomas J."/>
            <person name="Harshman K."/>
            <person name="Singh P."/>
            <person name="Busso P."/>
            <person name="Gattiker A."/>
            <person name="Rougemont J."/>
            <person name="Brennan P.J."/>
            <person name="Cole S.T."/>
        </authorList>
    </citation>
    <scope>NUCLEOTIDE SEQUENCE [LARGE SCALE GENOMIC DNA]</scope>
    <source>
        <strain evidence="3">Br4923</strain>
    </source>
</reference>
<sequence length="84" mass="9330">MRLKVIDSPASTRTNRIVLQEHLHLSVGNRGGTGMRGGYSLFNVPVDPYMKMIHTPRHVPEAPRPTSHGTSRGFVYTPMDRSAS</sequence>
<feature type="region of interest" description="Disordered" evidence="1">
    <location>
        <begin position="57"/>
        <end position="84"/>
    </location>
</feature>
<dbReference type="Proteomes" id="UP000006900">
    <property type="component" value="Chromosome"/>
</dbReference>
<name>A0A0H3MP94_MYCLB</name>
<dbReference type="EMBL" id="FM211192">
    <property type="protein sequence ID" value="CAR70234.1"/>
    <property type="molecule type" value="Genomic_DNA"/>
</dbReference>